<keyword evidence="7" id="KW-0408">Iron</keyword>
<evidence type="ECO:0000256" key="5">
    <source>
        <dbReference type="ARBA" id="ARBA00022723"/>
    </source>
</evidence>
<dbReference type="PROSITE" id="PS50090">
    <property type="entry name" value="MYB_LIKE"/>
    <property type="match status" value="1"/>
</dbReference>
<dbReference type="Proteomes" id="UP000309038">
    <property type="component" value="Unassembled WGS sequence"/>
</dbReference>
<comment type="similarity">
    <text evidence="3">Belongs to the cytochrome P450 family.</text>
</comment>
<evidence type="ECO:0000256" key="1">
    <source>
        <dbReference type="ARBA" id="ARBA00001971"/>
    </source>
</evidence>
<comment type="pathway">
    <text evidence="2">Secondary metabolite biosynthesis.</text>
</comment>
<proteinExistence type="inferred from homology"/>
<dbReference type="GO" id="GO:0020037">
    <property type="term" value="F:heme binding"/>
    <property type="evidence" value="ECO:0007669"/>
    <property type="project" value="InterPro"/>
</dbReference>
<dbReference type="SMART" id="SM00717">
    <property type="entry name" value="SANT"/>
    <property type="match status" value="1"/>
</dbReference>
<feature type="domain" description="Myb-like" evidence="10">
    <location>
        <begin position="152"/>
        <end position="207"/>
    </location>
</feature>
<evidence type="ECO:0000256" key="4">
    <source>
        <dbReference type="ARBA" id="ARBA00022617"/>
    </source>
</evidence>
<dbReference type="AlphaFoldDB" id="A0A4S4KE63"/>
<evidence type="ECO:0000256" key="3">
    <source>
        <dbReference type="ARBA" id="ARBA00010617"/>
    </source>
</evidence>
<evidence type="ECO:0000256" key="6">
    <source>
        <dbReference type="ARBA" id="ARBA00023002"/>
    </source>
</evidence>
<evidence type="ECO:0000256" key="8">
    <source>
        <dbReference type="ARBA" id="ARBA00023033"/>
    </source>
</evidence>
<reference evidence="11 12" key="1">
    <citation type="submission" date="2019-02" db="EMBL/GenBank/DDBJ databases">
        <title>Genome sequencing of the rare red list fungi Phlebia centrifuga.</title>
        <authorList>
            <person name="Buettner E."/>
            <person name="Kellner H."/>
        </authorList>
    </citation>
    <scope>NUCLEOTIDE SEQUENCE [LARGE SCALE GENOMIC DNA]</scope>
    <source>
        <strain evidence="11 12">DSM 108282</strain>
    </source>
</reference>
<dbReference type="Pfam" id="PF00067">
    <property type="entry name" value="p450"/>
    <property type="match status" value="1"/>
</dbReference>
<dbReference type="GO" id="GO:0005506">
    <property type="term" value="F:iron ion binding"/>
    <property type="evidence" value="ECO:0007669"/>
    <property type="project" value="InterPro"/>
</dbReference>
<accession>A0A4S4KE63</accession>
<evidence type="ECO:0000313" key="12">
    <source>
        <dbReference type="Proteomes" id="UP000309038"/>
    </source>
</evidence>
<dbReference type="GO" id="GO:0004497">
    <property type="term" value="F:monooxygenase activity"/>
    <property type="evidence" value="ECO:0007669"/>
    <property type="project" value="UniProtKB-KW"/>
</dbReference>
<dbReference type="EMBL" id="SGPJ01000292">
    <property type="protein sequence ID" value="THG95737.1"/>
    <property type="molecule type" value="Genomic_DNA"/>
</dbReference>
<keyword evidence="5" id="KW-0479">Metal-binding</keyword>
<comment type="cofactor">
    <cofactor evidence="1">
        <name>heme</name>
        <dbReference type="ChEBI" id="CHEBI:30413"/>
    </cofactor>
</comment>
<dbReference type="CDD" id="cd11660">
    <property type="entry name" value="SANT_TRF"/>
    <property type="match status" value="1"/>
</dbReference>
<feature type="region of interest" description="Disordered" evidence="9">
    <location>
        <begin position="133"/>
        <end position="153"/>
    </location>
</feature>
<dbReference type="PANTHER" id="PTHR24305:SF166">
    <property type="entry name" value="CYTOCHROME P450 12A4, MITOCHONDRIAL-RELATED"/>
    <property type="match status" value="1"/>
</dbReference>
<dbReference type="SUPFAM" id="SSF48264">
    <property type="entry name" value="Cytochrome P450"/>
    <property type="match status" value="1"/>
</dbReference>
<protein>
    <recommendedName>
        <fullName evidence="10">Myb-like domain-containing protein</fullName>
    </recommendedName>
</protein>
<dbReference type="PANTHER" id="PTHR24305">
    <property type="entry name" value="CYTOCHROME P450"/>
    <property type="match status" value="1"/>
</dbReference>
<dbReference type="InterPro" id="IPR001128">
    <property type="entry name" value="Cyt_P450"/>
</dbReference>
<dbReference type="SUPFAM" id="SSF46689">
    <property type="entry name" value="Homeodomain-like"/>
    <property type="match status" value="1"/>
</dbReference>
<dbReference type="Gene3D" id="1.10.10.60">
    <property type="entry name" value="Homeodomain-like"/>
    <property type="match status" value="1"/>
</dbReference>
<dbReference type="Gene3D" id="1.10.630.10">
    <property type="entry name" value="Cytochrome P450"/>
    <property type="match status" value="1"/>
</dbReference>
<dbReference type="InterPro" id="IPR001005">
    <property type="entry name" value="SANT/Myb"/>
</dbReference>
<gene>
    <name evidence="11" type="ORF">EW026_g5963</name>
</gene>
<name>A0A4S4KE63_9APHY</name>
<dbReference type="InterPro" id="IPR009057">
    <property type="entry name" value="Homeodomain-like_sf"/>
</dbReference>
<sequence length="239" mass="26535">MTSVFYFLLSNPECYTRVQTEVDTVYPKDEDALDAARHGGLSYLNACISEALRLHPPAATGGPRQVPRHSGGKVIADRFVPEGTQVYLPPYSLHRDARDDTSVGVGGASTSTLVPEKKGKMRRICNEDDDSEFTPEGMTALPPHLTQNTGAETKKQRRKWTAQETQMLVDGCQKWGVGNWKAILNDPELKFDNRSPVDLKDRKGGVLWRIVTSGTYIGQRPLMPCTFPTRVVHYLCSLG</sequence>
<evidence type="ECO:0000256" key="7">
    <source>
        <dbReference type="ARBA" id="ARBA00023004"/>
    </source>
</evidence>
<evidence type="ECO:0000259" key="10">
    <source>
        <dbReference type="PROSITE" id="PS50090"/>
    </source>
</evidence>
<keyword evidence="8" id="KW-0503">Monooxygenase</keyword>
<dbReference type="GO" id="GO:0016705">
    <property type="term" value="F:oxidoreductase activity, acting on paired donors, with incorporation or reduction of molecular oxygen"/>
    <property type="evidence" value="ECO:0007669"/>
    <property type="project" value="InterPro"/>
</dbReference>
<evidence type="ECO:0000256" key="9">
    <source>
        <dbReference type="SAM" id="MobiDB-lite"/>
    </source>
</evidence>
<keyword evidence="4" id="KW-0349">Heme</keyword>
<evidence type="ECO:0000313" key="11">
    <source>
        <dbReference type="EMBL" id="THG95737.1"/>
    </source>
</evidence>
<dbReference type="InterPro" id="IPR050121">
    <property type="entry name" value="Cytochrome_P450_monoxygenase"/>
</dbReference>
<keyword evidence="12" id="KW-1185">Reference proteome</keyword>
<evidence type="ECO:0000256" key="2">
    <source>
        <dbReference type="ARBA" id="ARBA00005179"/>
    </source>
</evidence>
<comment type="caution">
    <text evidence="11">The sequence shown here is derived from an EMBL/GenBank/DDBJ whole genome shotgun (WGS) entry which is preliminary data.</text>
</comment>
<dbReference type="Pfam" id="PF00249">
    <property type="entry name" value="Myb_DNA-binding"/>
    <property type="match status" value="1"/>
</dbReference>
<keyword evidence="6" id="KW-0560">Oxidoreductase</keyword>
<organism evidence="11 12">
    <name type="scientific">Hermanssonia centrifuga</name>
    <dbReference type="NCBI Taxonomy" id="98765"/>
    <lineage>
        <taxon>Eukaryota</taxon>
        <taxon>Fungi</taxon>
        <taxon>Dikarya</taxon>
        <taxon>Basidiomycota</taxon>
        <taxon>Agaricomycotina</taxon>
        <taxon>Agaricomycetes</taxon>
        <taxon>Polyporales</taxon>
        <taxon>Meruliaceae</taxon>
        <taxon>Hermanssonia</taxon>
    </lineage>
</organism>
<dbReference type="InterPro" id="IPR036396">
    <property type="entry name" value="Cyt_P450_sf"/>
</dbReference>